<evidence type="ECO:0000313" key="1">
    <source>
        <dbReference type="EMBL" id="NDU99822.1"/>
    </source>
</evidence>
<organism evidence="1 2">
    <name type="scientific">Pseudoroseicyclus tamaricis</name>
    <dbReference type="NCBI Taxonomy" id="2705421"/>
    <lineage>
        <taxon>Bacteria</taxon>
        <taxon>Pseudomonadati</taxon>
        <taxon>Pseudomonadota</taxon>
        <taxon>Alphaproteobacteria</taxon>
        <taxon>Rhodobacterales</taxon>
        <taxon>Paracoccaceae</taxon>
        <taxon>Pseudoroseicyclus</taxon>
    </lineage>
</organism>
<dbReference type="EMBL" id="JAAGAB010000001">
    <property type="protein sequence ID" value="NDU99822.1"/>
    <property type="molecule type" value="Genomic_DNA"/>
</dbReference>
<accession>A0A6B2JFK9</accession>
<reference evidence="1 2" key="1">
    <citation type="submission" date="2020-02" db="EMBL/GenBank/DDBJ databases">
        <title>Pseudoroseicyclus tamarix, sp. nov., isolated from offshore sediment of a Tamarix chinensis forest.</title>
        <authorList>
            <person name="Gai Y."/>
        </authorList>
    </citation>
    <scope>NUCLEOTIDE SEQUENCE [LARGE SCALE GENOMIC DNA]</scope>
    <source>
        <strain evidence="1 2">CLL3-39</strain>
    </source>
</reference>
<dbReference type="Proteomes" id="UP000474757">
    <property type="component" value="Unassembled WGS sequence"/>
</dbReference>
<dbReference type="AlphaFoldDB" id="A0A6B2JFK9"/>
<sequence>MPCIVYQGLADTTVAPGNTHQITGPLTGRTTRTTATGGRSARVTVGTNTAGRPVEVWEVAGAGHAWAEDSQTGSFTDPTGPDASAEMVRFFAAQG</sequence>
<name>A0A6B2JFK9_9RHOB</name>
<dbReference type="SUPFAM" id="SSF53474">
    <property type="entry name" value="alpha/beta-Hydrolases"/>
    <property type="match status" value="1"/>
</dbReference>
<keyword evidence="2" id="KW-1185">Reference proteome</keyword>
<comment type="caution">
    <text evidence="1">The sequence shown here is derived from an EMBL/GenBank/DDBJ whole genome shotgun (WGS) entry which is preliminary data.</text>
</comment>
<evidence type="ECO:0000313" key="2">
    <source>
        <dbReference type="Proteomes" id="UP000474757"/>
    </source>
</evidence>
<dbReference type="RefSeq" id="WP_163889623.1">
    <property type="nucleotide sequence ID" value="NZ_JAAFYS010000001.1"/>
</dbReference>
<dbReference type="InterPro" id="IPR029058">
    <property type="entry name" value="AB_hydrolase_fold"/>
</dbReference>
<gene>
    <name evidence="1" type="ORF">GZA08_02395</name>
</gene>
<protein>
    <submittedName>
        <fullName evidence="1">Uncharacterized protein</fullName>
    </submittedName>
</protein>
<proteinExistence type="predicted"/>